<keyword evidence="2" id="KW-1185">Reference proteome</keyword>
<name>A0A1D2VEZ8_9ASCO</name>
<evidence type="ECO:0000313" key="1">
    <source>
        <dbReference type="EMBL" id="ODV60047.1"/>
    </source>
</evidence>
<protein>
    <submittedName>
        <fullName evidence="1">Uncharacterized protein</fullName>
    </submittedName>
</protein>
<dbReference type="Proteomes" id="UP000095038">
    <property type="component" value="Unassembled WGS sequence"/>
</dbReference>
<dbReference type="GeneID" id="30967162"/>
<evidence type="ECO:0000313" key="2">
    <source>
        <dbReference type="Proteomes" id="UP000095038"/>
    </source>
</evidence>
<dbReference type="InParanoid" id="A0A1D2VEZ8"/>
<organism evidence="1 2">
    <name type="scientific">Ascoidea rubescens DSM 1968</name>
    <dbReference type="NCBI Taxonomy" id="1344418"/>
    <lineage>
        <taxon>Eukaryota</taxon>
        <taxon>Fungi</taxon>
        <taxon>Dikarya</taxon>
        <taxon>Ascomycota</taxon>
        <taxon>Saccharomycotina</taxon>
        <taxon>Saccharomycetes</taxon>
        <taxon>Ascoideaceae</taxon>
        <taxon>Ascoidea</taxon>
    </lineage>
</organism>
<proteinExistence type="predicted"/>
<accession>A0A1D2VEZ8</accession>
<gene>
    <name evidence="1" type="ORF">ASCRUDRAFT_76571</name>
</gene>
<dbReference type="AlphaFoldDB" id="A0A1D2VEZ8"/>
<dbReference type="RefSeq" id="XP_020046354.1">
    <property type="nucleotide sequence ID" value="XM_020193526.1"/>
</dbReference>
<sequence length="51" mass="6265">MPNEILTLDKEWVLDGEQDRNGFWFVKRRQFMLRREMLLFAARLSHRGNRS</sequence>
<dbReference type="EMBL" id="KV454483">
    <property type="protein sequence ID" value="ODV60047.1"/>
    <property type="molecule type" value="Genomic_DNA"/>
</dbReference>
<reference evidence="2" key="1">
    <citation type="submission" date="2016-05" db="EMBL/GenBank/DDBJ databases">
        <title>Comparative genomics of biotechnologically important yeasts.</title>
        <authorList>
            <consortium name="DOE Joint Genome Institute"/>
            <person name="Riley R."/>
            <person name="Haridas S."/>
            <person name="Wolfe K.H."/>
            <person name="Lopes M.R."/>
            <person name="Hittinger C.T."/>
            <person name="Goker M."/>
            <person name="Salamov A."/>
            <person name="Wisecaver J."/>
            <person name="Long T.M."/>
            <person name="Aerts A.L."/>
            <person name="Barry K."/>
            <person name="Choi C."/>
            <person name="Clum A."/>
            <person name="Coughlan A.Y."/>
            <person name="Deshpande S."/>
            <person name="Douglass A.P."/>
            <person name="Hanson S.J."/>
            <person name="Klenk H.-P."/>
            <person name="Labutti K."/>
            <person name="Lapidus A."/>
            <person name="Lindquist E."/>
            <person name="Lipzen A."/>
            <person name="Meier-Kolthoff J.P."/>
            <person name="Ohm R.A."/>
            <person name="Otillar R.P."/>
            <person name="Pangilinan J."/>
            <person name="Peng Y."/>
            <person name="Rokas A."/>
            <person name="Rosa C.A."/>
            <person name="Scheuner C."/>
            <person name="Sibirny A.A."/>
            <person name="Slot J.C."/>
            <person name="Stielow J.B."/>
            <person name="Sun H."/>
            <person name="Kurtzman C.P."/>
            <person name="Blackwell M."/>
            <person name="Grigoriev I.V."/>
            <person name="Jeffries T.W."/>
        </authorList>
    </citation>
    <scope>NUCLEOTIDE SEQUENCE [LARGE SCALE GENOMIC DNA]</scope>
    <source>
        <strain evidence="2">DSM 1968</strain>
    </source>
</reference>